<protein>
    <recommendedName>
        <fullName evidence="3">DUF2190 family protein</fullName>
    </recommendedName>
</protein>
<dbReference type="Pfam" id="PF09956">
    <property type="entry name" value="Phage_cement_2"/>
    <property type="match status" value="1"/>
</dbReference>
<dbReference type="PIRSF" id="PIRSF030771">
    <property type="entry name" value="UCP030771"/>
    <property type="match status" value="1"/>
</dbReference>
<dbReference type="Proteomes" id="UP000236416">
    <property type="component" value="Unassembled WGS sequence"/>
</dbReference>
<proteinExistence type="predicted"/>
<keyword evidence="2" id="KW-1185">Reference proteome</keyword>
<evidence type="ECO:0008006" key="3">
    <source>
        <dbReference type="Google" id="ProtNLM"/>
    </source>
</evidence>
<accession>A0A2K4MT03</accession>
<name>A0A2K4MT03_9NEIS</name>
<organism evidence="1 2">
    <name type="scientific">Chromobacterium sinusclupearum</name>
    <dbReference type="NCBI Taxonomy" id="2077146"/>
    <lineage>
        <taxon>Bacteria</taxon>
        <taxon>Pseudomonadati</taxon>
        <taxon>Pseudomonadota</taxon>
        <taxon>Betaproteobacteria</taxon>
        <taxon>Neisseriales</taxon>
        <taxon>Chromobacteriaceae</taxon>
        <taxon>Chromobacterium</taxon>
    </lineage>
</organism>
<dbReference type="InterPro" id="IPR011231">
    <property type="entry name" value="Phage_VT1-Sakai_H0018"/>
</dbReference>
<dbReference type="AlphaFoldDB" id="A0A2K4MT03"/>
<evidence type="ECO:0000313" key="2">
    <source>
        <dbReference type="Proteomes" id="UP000236416"/>
    </source>
</evidence>
<gene>
    <name evidence="1" type="ORF">C2134_02905</name>
</gene>
<dbReference type="EMBL" id="PPTF01000013">
    <property type="protein sequence ID" value="POB00158.1"/>
    <property type="molecule type" value="Genomic_DNA"/>
</dbReference>
<reference evidence="1 2" key="1">
    <citation type="submission" date="2018-01" db="EMBL/GenBank/DDBJ databases">
        <title>Genomic Sequence of Chromobacterium MWU13-2610 from wild cranberry bogs within the Cape Cod National Seashore.</title>
        <authorList>
            <person name="O'Hara-Hanley K."/>
            <person name="Soby S."/>
            <person name="Harrison A."/>
        </authorList>
    </citation>
    <scope>NUCLEOTIDE SEQUENCE [LARGE SCALE GENOMIC DNA]</scope>
    <source>
        <strain evidence="1 2">MWU13-2610</strain>
    </source>
</reference>
<dbReference type="RefSeq" id="WP_103317428.1">
    <property type="nucleotide sequence ID" value="NZ_PPTF01000013.1"/>
</dbReference>
<comment type="caution">
    <text evidence="1">The sequence shown here is derived from an EMBL/GenBank/DDBJ whole genome shotgun (WGS) entry which is preliminary data.</text>
</comment>
<sequence>MRNKIYSGDTLTLPAPYDVVSGAPVLIGNLFLVASVDAKKGEPFSGEAEGAFSLPKAVDAVFAIGDPVYFDPAGRVCAAKAAGAHLVGVAIAAAGNGAGAVAVRLNGVTTTVAA</sequence>
<evidence type="ECO:0000313" key="1">
    <source>
        <dbReference type="EMBL" id="POB00158.1"/>
    </source>
</evidence>